<evidence type="ECO:0000256" key="1">
    <source>
        <dbReference type="SAM" id="SignalP"/>
    </source>
</evidence>
<feature type="chain" id="PRO_5041390965" description="Outer membrane protein transport protein (OMPP1/FadL/TodX)" evidence="1">
    <location>
        <begin position="20"/>
        <end position="487"/>
    </location>
</feature>
<comment type="caution">
    <text evidence="2">The sequence shown here is derived from an EMBL/GenBank/DDBJ whole genome shotgun (WGS) entry which is preliminary data.</text>
</comment>
<evidence type="ECO:0000313" key="2">
    <source>
        <dbReference type="EMBL" id="GLC24112.1"/>
    </source>
</evidence>
<organism evidence="2 3">
    <name type="scientific">Roseisolibacter agri</name>
    <dbReference type="NCBI Taxonomy" id="2014610"/>
    <lineage>
        <taxon>Bacteria</taxon>
        <taxon>Pseudomonadati</taxon>
        <taxon>Gemmatimonadota</taxon>
        <taxon>Gemmatimonadia</taxon>
        <taxon>Gemmatimonadales</taxon>
        <taxon>Gemmatimonadaceae</taxon>
        <taxon>Roseisolibacter</taxon>
    </lineage>
</organism>
<evidence type="ECO:0000313" key="3">
    <source>
        <dbReference type="Proteomes" id="UP001161325"/>
    </source>
</evidence>
<feature type="signal peptide" evidence="1">
    <location>
        <begin position="1"/>
        <end position="19"/>
    </location>
</feature>
<name>A0AA37Q3T8_9BACT</name>
<accession>A0AA37Q3T8</accession>
<dbReference type="Proteomes" id="UP001161325">
    <property type="component" value="Unassembled WGS sequence"/>
</dbReference>
<reference evidence="2" key="1">
    <citation type="submission" date="2022-08" db="EMBL/GenBank/DDBJ databases">
        <title>Draft genome sequencing of Roseisolibacter agri AW1220.</title>
        <authorList>
            <person name="Tobiishi Y."/>
            <person name="Tonouchi A."/>
        </authorList>
    </citation>
    <scope>NUCLEOTIDE SEQUENCE</scope>
    <source>
        <strain evidence="2">AW1220</strain>
    </source>
</reference>
<sequence>MCRLALPLLLALAAPPAAAQLVTPKTVPVHQADQFAIFPSDRVGMAGVGVAVDDTLADPFATNPARATRLRRAALFATPYFHGVSDGRGGGRTLPIGAGGTFGQWGATGVVALQQLERARAAVWNLPTSERTATNRYVAGALARRFGSGLSVGAGALLAGLGAMDGVDLLYAGSDRIRQDGRVTDVRVGATKEWAGGRVLDVVALHNRTAMTHDVHFTTWRWDSVARRGVSTERDEHNLDRTNVWGAHSQYVQPVGDRGWRLGALATVNRLSHPKIPNYVVMNIPRDPGTTYGVNLGVAAARVVGQAAVGVDLTYEPMSSETWADAARDTAKVGGGIIPAGGRTVENRFRFHNMRLRLGAGRDFTLDREQQQALGFQVGLGAYAIDYRLRQWNRVQGTERTQKESWVEWTPTLALRFRARELDVRYAYRATCGNGSSCLPSITRTDDVSVVQPGVGGGGIIAAPSAPLFFDGGRASAHTFTIVVPLR</sequence>
<proteinExistence type="predicted"/>
<keyword evidence="1" id="KW-0732">Signal</keyword>
<dbReference type="RefSeq" id="WP_284348560.1">
    <property type="nucleotide sequence ID" value="NZ_BRXS01000001.1"/>
</dbReference>
<keyword evidence="3" id="KW-1185">Reference proteome</keyword>
<protein>
    <recommendedName>
        <fullName evidence="4">Outer membrane protein transport protein (OMPP1/FadL/TodX)</fullName>
    </recommendedName>
</protein>
<gene>
    <name evidence="2" type="ORF">rosag_06250</name>
</gene>
<dbReference type="EMBL" id="BRXS01000001">
    <property type="protein sequence ID" value="GLC24112.1"/>
    <property type="molecule type" value="Genomic_DNA"/>
</dbReference>
<dbReference type="AlphaFoldDB" id="A0AA37Q3T8"/>
<evidence type="ECO:0008006" key="4">
    <source>
        <dbReference type="Google" id="ProtNLM"/>
    </source>
</evidence>